<name>A0AA37NEK5_9BACT</name>
<evidence type="ECO:0000256" key="1">
    <source>
        <dbReference type="SAM" id="Coils"/>
    </source>
</evidence>
<evidence type="ECO:0000313" key="2">
    <source>
        <dbReference type="EMBL" id="GKH73312.1"/>
    </source>
</evidence>
<dbReference type="EMBL" id="BQNZ01000003">
    <property type="protein sequence ID" value="GKH73312.1"/>
    <property type="molecule type" value="Genomic_DNA"/>
</dbReference>
<proteinExistence type="predicted"/>
<dbReference type="AlphaFoldDB" id="A0AA37NEK5"/>
<evidence type="ECO:0000313" key="3">
    <source>
        <dbReference type="Proteomes" id="UP001055114"/>
    </source>
</evidence>
<dbReference type="Proteomes" id="UP001055114">
    <property type="component" value="Unassembled WGS sequence"/>
</dbReference>
<protein>
    <submittedName>
        <fullName evidence="2">Uncharacterized protein</fullName>
    </submittedName>
</protein>
<accession>A0AA37NEK5</accession>
<keyword evidence="1" id="KW-0175">Coiled coil</keyword>
<comment type="caution">
    <text evidence="2">The sequence shown here is derived from an EMBL/GenBank/DDBJ whole genome shotgun (WGS) entry which is preliminary data.</text>
</comment>
<sequence length="598" mass="68933">MKLGNILDKMKGSRNPAWLFLSYDLDNSRITAVRRVAQDAPVWADWNQFVKEQVERCFKDISNIPNERVYAFRFDNLESIPYLQGENNNHYIEFVSRTVPSYQLGILECAFALEKGILPTELRKNPENYDTYTEYVANLQMDQDMELFKRTVRNDSENYELLYDLVARYTDVPEITQEQIGILNDSPCGLRVFSVLEELLKSSEYVQNTLDFDSYESLIYTPVAERNGLHYLKAELDKFDYASGRKGEGDPEKRKKILELTLFIRRFEITRNWEDHNIDREWFSACIARMSDAEMVARELQNFAYIPALTRAQLQYLMRTGTTAETLSRSGIMGDVIMETPFFHESFGLDLSQVQGRKIEPLDQMLIDATCLVIESSLEWLKEVAVHPDETQETRLMAEREIPEVEQYLSSAKQVALELGRTLHAKSEQDILTGFGKVLESAASFYTSHLYDGAGDNPQIDSEIIEIMSSKPADTELSEKMAALLVEYVDRLPVHLLSRCQTVFSSQVYGQLPIHHDMSLGKLLQKTELESSLQRLGVGIECRKLSQDRDSMEVELKEKRRTERRIQKEINDLSDRIGECSEGINRLKSLMNGQEKEN</sequence>
<feature type="coiled-coil region" evidence="1">
    <location>
        <begin position="542"/>
        <end position="576"/>
    </location>
</feature>
<gene>
    <name evidence="2" type="ORF">CE91St3_31750</name>
</gene>
<organism evidence="2 3">
    <name type="scientific">Parabacteroides merdae</name>
    <dbReference type="NCBI Taxonomy" id="46503"/>
    <lineage>
        <taxon>Bacteria</taxon>
        <taxon>Pseudomonadati</taxon>
        <taxon>Bacteroidota</taxon>
        <taxon>Bacteroidia</taxon>
        <taxon>Bacteroidales</taxon>
        <taxon>Tannerellaceae</taxon>
        <taxon>Parabacteroides</taxon>
    </lineage>
</organism>
<reference evidence="2" key="1">
    <citation type="submission" date="2022-01" db="EMBL/GenBank/DDBJ databases">
        <title>Novel bile acid biosynthetic pathways are enriched in the microbiome of centenarians.</title>
        <authorList>
            <person name="Sato Y."/>
            <person name="Atarashi K."/>
            <person name="Plichta R.D."/>
            <person name="Arai Y."/>
            <person name="Sasajima S."/>
            <person name="Kearney M.S."/>
            <person name="Suda W."/>
            <person name="Takeshita K."/>
            <person name="Sasaki T."/>
            <person name="Okamoto S."/>
            <person name="Skelly N.A."/>
            <person name="Okamura Y."/>
            <person name="Vlamakis H."/>
            <person name="Li Y."/>
            <person name="Tanoue T."/>
            <person name="Takei H."/>
            <person name="Nittono H."/>
            <person name="Narushima S."/>
            <person name="Irie J."/>
            <person name="Itoh H."/>
            <person name="Moriya K."/>
            <person name="Sugiura Y."/>
            <person name="Suematsu M."/>
            <person name="Moritoki N."/>
            <person name="Shibata S."/>
            <person name="Littman R.D."/>
            <person name="Fischbach A.M."/>
            <person name="Uwamino Y."/>
            <person name="Inoue T."/>
            <person name="Honda A."/>
            <person name="Hattori M."/>
            <person name="Murai T."/>
            <person name="Xavier J.R."/>
            <person name="Hirose N."/>
            <person name="Honda K."/>
        </authorList>
    </citation>
    <scope>NUCLEOTIDE SEQUENCE</scope>
    <source>
        <strain evidence="2">CE91-St3</strain>
    </source>
</reference>